<dbReference type="AlphaFoldDB" id="A0A1I0PD29"/>
<dbReference type="EMBL" id="FOIW01000002">
    <property type="protein sequence ID" value="SEW12194.1"/>
    <property type="molecule type" value="Genomic_DNA"/>
</dbReference>
<sequence>MTALYGYLVVREMLRKRNPIPEELEYVEKLRA</sequence>
<dbReference type="Proteomes" id="UP000182125">
    <property type="component" value="Unassembled WGS sequence"/>
</dbReference>
<reference evidence="2" key="1">
    <citation type="submission" date="2016-10" db="EMBL/GenBank/DDBJ databases">
        <authorList>
            <person name="Varghese N."/>
            <person name="Submissions S."/>
        </authorList>
    </citation>
    <scope>NUCLEOTIDE SEQUENCE [LARGE SCALE GENOMIC DNA]</scope>
    <source>
        <strain evidence="2">OGL-20</strain>
    </source>
</reference>
<organism evidence="1 2">
    <name type="scientific">Thermococcus thioreducens</name>
    <dbReference type="NCBI Taxonomy" id="277988"/>
    <lineage>
        <taxon>Archaea</taxon>
        <taxon>Methanobacteriati</taxon>
        <taxon>Methanobacteriota</taxon>
        <taxon>Thermococci</taxon>
        <taxon>Thermococcales</taxon>
        <taxon>Thermococcaceae</taxon>
        <taxon>Thermococcus</taxon>
    </lineage>
</organism>
<protein>
    <submittedName>
        <fullName evidence="1">Uncharacterized protein</fullName>
    </submittedName>
</protein>
<evidence type="ECO:0000313" key="1">
    <source>
        <dbReference type="EMBL" id="SEW12194.1"/>
    </source>
</evidence>
<name>A0A1I0PD29_9EURY</name>
<proteinExistence type="predicted"/>
<accession>A0A1I0PD29</accession>
<gene>
    <name evidence="1" type="ORF">SAMN05216170_1723</name>
</gene>
<evidence type="ECO:0000313" key="2">
    <source>
        <dbReference type="Proteomes" id="UP000182125"/>
    </source>
</evidence>